<dbReference type="GO" id="GO:0005829">
    <property type="term" value="C:cytosol"/>
    <property type="evidence" value="ECO:0007669"/>
    <property type="project" value="TreeGrafter"/>
</dbReference>
<dbReference type="PANTHER" id="PTHR46429">
    <property type="entry name" value="23S RRNA (GUANOSINE-2'-O-)-METHYLTRANSFERASE RLMB"/>
    <property type="match status" value="1"/>
</dbReference>
<reference evidence="4 5" key="1">
    <citation type="journal article" date="2016" name="Nat. Commun.">
        <title>Thousands of microbial genomes shed light on interconnected biogeochemical processes in an aquifer system.</title>
        <authorList>
            <person name="Anantharaman K."/>
            <person name="Brown C.T."/>
            <person name="Hug L.A."/>
            <person name="Sharon I."/>
            <person name="Castelle C.J."/>
            <person name="Probst A.J."/>
            <person name="Thomas B.C."/>
            <person name="Singh A."/>
            <person name="Wilkins M.J."/>
            <person name="Karaoz U."/>
            <person name="Brodie E.L."/>
            <person name="Williams K.H."/>
            <person name="Hubbard S.S."/>
            <person name="Banfield J.F."/>
        </authorList>
    </citation>
    <scope>NUCLEOTIDE SEQUENCE [LARGE SCALE GENOMIC DNA]</scope>
</reference>
<comment type="caution">
    <text evidence="4">The sequence shown here is derived from an EMBL/GenBank/DDBJ whole genome shotgun (WGS) entry which is preliminary data.</text>
</comment>
<dbReference type="SUPFAM" id="SSF75217">
    <property type="entry name" value="alpha/beta knot"/>
    <property type="match status" value="1"/>
</dbReference>
<dbReference type="InterPro" id="IPR001537">
    <property type="entry name" value="SpoU_MeTrfase"/>
</dbReference>
<evidence type="ECO:0000313" key="4">
    <source>
        <dbReference type="EMBL" id="OHA50425.1"/>
    </source>
</evidence>
<dbReference type="GO" id="GO:0008173">
    <property type="term" value="F:RNA methyltransferase activity"/>
    <property type="evidence" value="ECO:0007669"/>
    <property type="project" value="InterPro"/>
</dbReference>
<dbReference type="GO" id="GO:0032259">
    <property type="term" value="P:methylation"/>
    <property type="evidence" value="ECO:0007669"/>
    <property type="project" value="UniProtKB-KW"/>
</dbReference>
<organism evidence="4 5">
    <name type="scientific">Candidatus Terrybacteria bacterium RIFCSPHIGHO2_02_41_19</name>
    <dbReference type="NCBI Taxonomy" id="1802364"/>
    <lineage>
        <taxon>Bacteria</taxon>
        <taxon>Candidatus Terryibacteriota</taxon>
    </lineage>
</organism>
<dbReference type="GO" id="GO:0006396">
    <property type="term" value="P:RNA processing"/>
    <property type="evidence" value="ECO:0007669"/>
    <property type="project" value="InterPro"/>
</dbReference>
<protein>
    <recommendedName>
        <fullName evidence="3">tRNA/rRNA methyltransferase SpoU type domain-containing protein</fullName>
    </recommendedName>
</protein>
<proteinExistence type="predicted"/>
<dbReference type="AlphaFoldDB" id="A0A1G2PQ11"/>
<dbReference type="PANTHER" id="PTHR46429:SF1">
    <property type="entry name" value="23S RRNA (GUANOSINE-2'-O-)-METHYLTRANSFERASE RLMB"/>
    <property type="match status" value="1"/>
</dbReference>
<dbReference type="Gene3D" id="3.40.1280.10">
    <property type="match status" value="1"/>
</dbReference>
<evidence type="ECO:0000256" key="1">
    <source>
        <dbReference type="ARBA" id="ARBA00022603"/>
    </source>
</evidence>
<dbReference type="GO" id="GO:0003723">
    <property type="term" value="F:RNA binding"/>
    <property type="evidence" value="ECO:0007669"/>
    <property type="project" value="InterPro"/>
</dbReference>
<dbReference type="Proteomes" id="UP000178646">
    <property type="component" value="Unassembled WGS sequence"/>
</dbReference>
<evidence type="ECO:0000259" key="3">
    <source>
        <dbReference type="Pfam" id="PF00588"/>
    </source>
</evidence>
<gene>
    <name evidence="4" type="ORF">A2W59_01860</name>
</gene>
<keyword evidence="2" id="KW-0808">Transferase</keyword>
<feature type="domain" description="tRNA/rRNA methyltransferase SpoU type" evidence="3">
    <location>
        <begin position="6"/>
        <end position="148"/>
    </location>
</feature>
<dbReference type="Pfam" id="PF00588">
    <property type="entry name" value="SpoU_methylase"/>
    <property type="match status" value="1"/>
</dbReference>
<sequence length="158" mass="17488">MNKKEIFVICHNIRSRHNVGSIFRTADAAGVSKIFLCGITPAPPHPNIEKVSLGAENFVAWEKCKETWRIIDKLKKEGVEIISLEQAKGAVYLNDLKSVKKSVALILGEEVNGLPKTILDRSDKIIQIPMRGKKESLNVSVAFGIAVYKLAEILYTGN</sequence>
<dbReference type="InterPro" id="IPR004441">
    <property type="entry name" value="rRNA_MeTrfase_TrmH"/>
</dbReference>
<accession>A0A1G2PQ11</accession>
<dbReference type="EMBL" id="MHSU01000018">
    <property type="protein sequence ID" value="OHA50425.1"/>
    <property type="molecule type" value="Genomic_DNA"/>
</dbReference>
<name>A0A1G2PQ11_9BACT</name>
<keyword evidence="1" id="KW-0489">Methyltransferase</keyword>
<evidence type="ECO:0000256" key="2">
    <source>
        <dbReference type="ARBA" id="ARBA00022679"/>
    </source>
</evidence>
<dbReference type="InterPro" id="IPR029026">
    <property type="entry name" value="tRNA_m1G_MTases_N"/>
</dbReference>
<evidence type="ECO:0000313" key="5">
    <source>
        <dbReference type="Proteomes" id="UP000178646"/>
    </source>
</evidence>
<dbReference type="InterPro" id="IPR029028">
    <property type="entry name" value="Alpha/beta_knot_MTases"/>
</dbReference>